<feature type="region of interest" description="Disordered" evidence="1">
    <location>
        <begin position="129"/>
        <end position="183"/>
    </location>
</feature>
<evidence type="ECO:0000256" key="1">
    <source>
        <dbReference type="SAM" id="MobiDB-lite"/>
    </source>
</evidence>
<accession>A0A8B7BTZ6</accession>
<dbReference type="InterPro" id="IPR018848">
    <property type="entry name" value="WIYLD_domain"/>
</dbReference>
<evidence type="ECO:0000313" key="4">
    <source>
        <dbReference type="RefSeq" id="XP_008785381.1"/>
    </source>
</evidence>
<keyword evidence="3" id="KW-1185">Reference proteome</keyword>
<dbReference type="AlphaFoldDB" id="A0A8B7BTZ6"/>
<dbReference type="PANTHER" id="PTHR34271:SF1">
    <property type="entry name" value="NUCLEOLAR HISTONE METHYLTRANSFERASE-RELATED PROTEIN"/>
    <property type="match status" value="1"/>
</dbReference>
<dbReference type="Gene3D" id="1.10.8.850">
    <property type="entry name" value="Histone-lysine N methyltransferase , C-terminal domain-like"/>
    <property type="match status" value="1"/>
</dbReference>
<gene>
    <name evidence="4" type="primary">LOC103704034</name>
</gene>
<dbReference type="RefSeq" id="XP_008785381.1">
    <property type="nucleotide sequence ID" value="XM_008787159.4"/>
</dbReference>
<reference evidence="4" key="2">
    <citation type="submission" date="2025-08" db="UniProtKB">
        <authorList>
            <consortium name="RefSeq"/>
        </authorList>
    </citation>
    <scope>IDENTIFICATION</scope>
    <source>
        <tissue evidence="4">Young leaves</tissue>
    </source>
</reference>
<dbReference type="KEGG" id="pda:103704034"/>
<feature type="domain" description="WIYLD" evidence="2">
    <location>
        <begin position="9"/>
        <end position="70"/>
    </location>
</feature>
<proteinExistence type="predicted"/>
<dbReference type="PANTHER" id="PTHR34271">
    <property type="entry name" value="NUCLEOLAR HISTONE METHYLTRANSFERASE-RELATED PROTEIN"/>
    <property type="match status" value="1"/>
</dbReference>
<dbReference type="OrthoDB" id="1898570at2759"/>
<dbReference type="InterPro" id="IPR043017">
    <property type="entry name" value="WIYLD_dom_sf"/>
</dbReference>
<sequence>MAPRGRSRKVGLRRIDAAIDALTPLGFSREIVCKTVNDLLKVYEGDEGWVFLEEASYKMVIETILNNQEEEEAQAGREEHKVKNEERTAEYYEAGETVPHHDVLSNTPQFGGDIDWKDISCVDGLGHILDGQSQPTLTSHEIDQPSGRPRQRRPCFGWLSESEEENEAEEPEGEDQSGEPPINSSIVYLDQEMFEFAGSLHHEMKREPPRNASLIYQKQEGVDFSGSPHHEVKQESPSNASIIYQEKESVGFAGSLYCEIKQEQEEVEFAGSLHRGRKRRSGWDVKHSDM</sequence>
<dbReference type="Proteomes" id="UP000228380">
    <property type="component" value="Chromosome 3"/>
</dbReference>
<name>A0A8B7BTZ6_PHODC</name>
<protein>
    <submittedName>
        <fullName evidence="4">Uncharacterized protein LOC103704034 isoform X1</fullName>
    </submittedName>
</protein>
<reference evidence="3" key="1">
    <citation type="journal article" date="2019" name="Nat. Commun.">
        <title>Genome-wide association mapping of date palm fruit traits.</title>
        <authorList>
            <person name="Hazzouri K.M."/>
            <person name="Gros-Balthazard M."/>
            <person name="Flowers J.M."/>
            <person name="Copetti D."/>
            <person name="Lemansour A."/>
            <person name="Lebrun M."/>
            <person name="Masmoudi K."/>
            <person name="Ferrand S."/>
            <person name="Dhar M.I."/>
            <person name="Fresquez Z.A."/>
            <person name="Rosas U."/>
            <person name="Zhang J."/>
            <person name="Talag J."/>
            <person name="Lee S."/>
            <person name="Kudrna D."/>
            <person name="Powell R.F."/>
            <person name="Leitch I.J."/>
            <person name="Krueger R.R."/>
            <person name="Wing R.A."/>
            <person name="Amiri K.M.A."/>
            <person name="Purugganan M.D."/>
        </authorList>
    </citation>
    <scope>NUCLEOTIDE SEQUENCE [LARGE SCALE GENOMIC DNA]</scope>
    <source>
        <strain evidence="3">cv. Khalas</strain>
    </source>
</reference>
<dbReference type="Pfam" id="PF10440">
    <property type="entry name" value="WIYLD"/>
    <property type="match status" value="1"/>
</dbReference>
<dbReference type="GeneID" id="103704034"/>
<feature type="compositionally biased region" description="Acidic residues" evidence="1">
    <location>
        <begin position="161"/>
        <end position="177"/>
    </location>
</feature>
<organism evidence="3 4">
    <name type="scientific">Phoenix dactylifera</name>
    <name type="common">Date palm</name>
    <dbReference type="NCBI Taxonomy" id="42345"/>
    <lineage>
        <taxon>Eukaryota</taxon>
        <taxon>Viridiplantae</taxon>
        <taxon>Streptophyta</taxon>
        <taxon>Embryophyta</taxon>
        <taxon>Tracheophyta</taxon>
        <taxon>Spermatophyta</taxon>
        <taxon>Magnoliopsida</taxon>
        <taxon>Liliopsida</taxon>
        <taxon>Arecaceae</taxon>
        <taxon>Coryphoideae</taxon>
        <taxon>Phoeniceae</taxon>
        <taxon>Phoenix</taxon>
    </lineage>
</organism>
<evidence type="ECO:0000313" key="3">
    <source>
        <dbReference type="Proteomes" id="UP000228380"/>
    </source>
</evidence>
<evidence type="ECO:0000259" key="2">
    <source>
        <dbReference type="Pfam" id="PF10440"/>
    </source>
</evidence>